<dbReference type="GO" id="GO:0003700">
    <property type="term" value="F:DNA-binding transcription factor activity"/>
    <property type="evidence" value="ECO:0007669"/>
    <property type="project" value="UniProtKB-UniRule"/>
</dbReference>
<comment type="function">
    <text evidence="6">Component of the sequence-specific heterotrimeric transcription factor (NF-Y) which specifically recognizes a 5'-CCAAT-3' box motif found in the promoters of its target genes.</text>
</comment>
<feature type="compositionally biased region" description="Basic residues" evidence="7">
    <location>
        <begin position="150"/>
        <end position="170"/>
    </location>
</feature>
<comment type="similarity">
    <text evidence="6">Belongs to the NFYA/HAP2 subunit family.</text>
</comment>
<accession>A0A2T9ZEG1</accession>
<dbReference type="GO" id="GO:0003677">
    <property type="term" value="F:DNA binding"/>
    <property type="evidence" value="ECO:0007669"/>
    <property type="project" value="UniProtKB-KW"/>
</dbReference>
<dbReference type="OrthoDB" id="1097733at2759"/>
<sequence length="235" mass="26044">MNQTAEEFQQQQARPDYQAYMASVATQGYPPQGMSQYPYQMADPNNPYSAQYQADMIQAQSGRAGQPASHLMHMQAVGPGKAAQGLPMGMNLGMDVNSFEDVNSLSHQHHLQQQTNQTEEEPMYVNAKQYSRILKRREARAKLSAENKVNSKRRPYLHESRHRHAMRRPRGPGGRFMTAAEIAELEKRGELPSQQVVSKDKSDAKSSTTTASSAKADSSISRKAATKAQSSSSKA</sequence>
<dbReference type="AlphaFoldDB" id="A0A2T9ZEG1"/>
<name>A0A2T9ZEG1_9FUNG</name>
<comment type="caution">
    <text evidence="8">The sequence shown here is derived from an EMBL/GenBank/DDBJ whole genome shotgun (WGS) entry which is preliminary data.</text>
</comment>
<evidence type="ECO:0000256" key="5">
    <source>
        <dbReference type="ARBA" id="ARBA00023242"/>
    </source>
</evidence>
<comment type="subcellular location">
    <subcellularLocation>
        <location evidence="1 6">Nucleus</location>
    </subcellularLocation>
</comment>
<dbReference type="PRINTS" id="PR00616">
    <property type="entry name" value="CCAATSUBUNTB"/>
</dbReference>
<protein>
    <recommendedName>
        <fullName evidence="6">Transcriptional activator HAP2</fullName>
    </recommendedName>
</protein>
<evidence type="ECO:0000313" key="8">
    <source>
        <dbReference type="EMBL" id="PVV02976.1"/>
    </source>
</evidence>
<evidence type="ECO:0000256" key="2">
    <source>
        <dbReference type="ARBA" id="ARBA00023015"/>
    </source>
</evidence>
<reference evidence="8 9" key="1">
    <citation type="journal article" date="2018" name="MBio">
        <title>Comparative Genomics Reveals the Core Gene Toolbox for the Fungus-Insect Symbiosis.</title>
        <authorList>
            <person name="Wang Y."/>
            <person name="Stata M."/>
            <person name="Wang W."/>
            <person name="Stajich J.E."/>
            <person name="White M.M."/>
            <person name="Moncalvo J.M."/>
        </authorList>
    </citation>
    <scope>NUCLEOTIDE SEQUENCE [LARGE SCALE GENOMIC DNA]</scope>
    <source>
        <strain evidence="8 9">SC-DP-2</strain>
    </source>
</reference>
<gene>
    <name evidence="8" type="ORF">BB560_002554</name>
</gene>
<dbReference type="GO" id="GO:0005634">
    <property type="term" value="C:nucleus"/>
    <property type="evidence" value="ECO:0007669"/>
    <property type="project" value="UniProtKB-SubCell"/>
</dbReference>
<dbReference type="Gene3D" id="6.10.250.2430">
    <property type="match status" value="1"/>
</dbReference>
<evidence type="ECO:0000256" key="4">
    <source>
        <dbReference type="ARBA" id="ARBA00023163"/>
    </source>
</evidence>
<keyword evidence="9" id="KW-1185">Reference proteome</keyword>
<dbReference type="Proteomes" id="UP000245609">
    <property type="component" value="Unassembled WGS sequence"/>
</dbReference>
<evidence type="ECO:0000256" key="7">
    <source>
        <dbReference type="SAM" id="MobiDB-lite"/>
    </source>
</evidence>
<dbReference type="EMBL" id="MBFS01000293">
    <property type="protein sequence ID" value="PVV02976.1"/>
    <property type="molecule type" value="Genomic_DNA"/>
</dbReference>
<dbReference type="STRING" id="133381.A0A2T9ZEG1"/>
<dbReference type="SMART" id="SM00521">
    <property type="entry name" value="CBF"/>
    <property type="match status" value="1"/>
</dbReference>
<keyword evidence="5 6" id="KW-0539">Nucleus</keyword>
<feature type="region of interest" description="Disordered" evidence="7">
    <location>
        <begin position="139"/>
        <end position="235"/>
    </location>
</feature>
<evidence type="ECO:0000256" key="6">
    <source>
        <dbReference type="RuleBase" id="RU367155"/>
    </source>
</evidence>
<keyword evidence="3 6" id="KW-0238">DNA-binding</keyword>
<feature type="compositionally biased region" description="Low complexity" evidence="7">
    <location>
        <begin position="205"/>
        <end position="235"/>
    </location>
</feature>
<dbReference type="PROSITE" id="PS51152">
    <property type="entry name" value="NFYA_HAP2_2"/>
    <property type="match status" value="1"/>
</dbReference>
<proteinExistence type="inferred from homology"/>
<evidence type="ECO:0000313" key="9">
    <source>
        <dbReference type="Proteomes" id="UP000245609"/>
    </source>
</evidence>
<organism evidence="8 9">
    <name type="scientific">Smittium megazygosporum</name>
    <dbReference type="NCBI Taxonomy" id="133381"/>
    <lineage>
        <taxon>Eukaryota</taxon>
        <taxon>Fungi</taxon>
        <taxon>Fungi incertae sedis</taxon>
        <taxon>Zoopagomycota</taxon>
        <taxon>Kickxellomycotina</taxon>
        <taxon>Harpellomycetes</taxon>
        <taxon>Harpellales</taxon>
        <taxon>Legeriomycetaceae</taxon>
        <taxon>Smittium</taxon>
    </lineage>
</organism>
<evidence type="ECO:0000256" key="3">
    <source>
        <dbReference type="ARBA" id="ARBA00023125"/>
    </source>
</evidence>
<keyword evidence="2 6" id="KW-0805">Transcription regulation</keyword>
<dbReference type="Pfam" id="PF02045">
    <property type="entry name" value="CBFB_NFYA"/>
    <property type="match status" value="1"/>
</dbReference>
<dbReference type="InterPro" id="IPR001289">
    <property type="entry name" value="NFYA"/>
</dbReference>
<keyword evidence="4 6" id="KW-0804">Transcription</keyword>
<evidence type="ECO:0000256" key="1">
    <source>
        <dbReference type="ARBA" id="ARBA00004123"/>
    </source>
</evidence>
<comment type="subunit">
    <text evidence="6">Heterotrimer.</text>
</comment>
<dbReference type="PANTHER" id="PTHR12632">
    <property type="entry name" value="TRANSCRIPTION FACTOR NF-Y ALPHA-RELATED"/>
    <property type="match status" value="1"/>
</dbReference>